<evidence type="ECO:0000313" key="6">
    <source>
        <dbReference type="EMBL" id="TFU06188.1"/>
    </source>
</evidence>
<evidence type="ECO:0000256" key="2">
    <source>
        <dbReference type="ARBA" id="ARBA00022908"/>
    </source>
</evidence>
<dbReference type="PROSITE" id="PS51898">
    <property type="entry name" value="TYR_RECOMBINASE"/>
    <property type="match status" value="1"/>
</dbReference>
<keyword evidence="7" id="KW-1185">Reference proteome</keyword>
<dbReference type="InterPro" id="IPR050090">
    <property type="entry name" value="Tyrosine_recombinase_XerCD"/>
</dbReference>
<dbReference type="CDD" id="cd00796">
    <property type="entry name" value="INT_Rci_Hp1_C"/>
    <property type="match status" value="1"/>
</dbReference>
<evidence type="ECO:0000256" key="4">
    <source>
        <dbReference type="ARBA" id="ARBA00023172"/>
    </source>
</evidence>
<organism evidence="6 7">
    <name type="scientific">Glacieibacterium arshaanense</name>
    <dbReference type="NCBI Taxonomy" id="2511025"/>
    <lineage>
        <taxon>Bacteria</taxon>
        <taxon>Pseudomonadati</taxon>
        <taxon>Pseudomonadota</taxon>
        <taxon>Alphaproteobacteria</taxon>
        <taxon>Sphingomonadales</taxon>
        <taxon>Sphingosinicellaceae</taxon>
        <taxon>Glacieibacterium</taxon>
    </lineage>
</organism>
<reference evidence="6 7" key="1">
    <citation type="submission" date="2019-02" db="EMBL/GenBank/DDBJ databases">
        <title>Polymorphobacter sp. isolated from the lake at the Tibet of China.</title>
        <authorList>
            <person name="Li A."/>
        </authorList>
    </citation>
    <scope>NUCLEOTIDE SEQUENCE [LARGE SCALE GENOMIC DNA]</scope>
    <source>
        <strain evidence="6 7">DJ1R-1</strain>
    </source>
</reference>
<evidence type="ECO:0000313" key="7">
    <source>
        <dbReference type="Proteomes" id="UP000297737"/>
    </source>
</evidence>
<keyword evidence="2" id="KW-0229">DNA integration</keyword>
<dbReference type="InterPro" id="IPR002104">
    <property type="entry name" value="Integrase_catalytic"/>
</dbReference>
<dbReference type="GO" id="GO:0006310">
    <property type="term" value="P:DNA recombination"/>
    <property type="evidence" value="ECO:0007669"/>
    <property type="project" value="UniProtKB-KW"/>
</dbReference>
<dbReference type="InterPro" id="IPR011010">
    <property type="entry name" value="DNA_brk_join_enz"/>
</dbReference>
<sequence>MTVYKHQRSRYWHYDFQIDGQRYADSTRCTNKRDAERVEAEARRNIIFGNTAKPQVTIDDAIGTWWANKGQYQRSAKTTRYQLANLVDGLGKSNRVSDVGFAELDDYVALRRKAVSNASVNREIEHARKIWRYTARRKFDVGDDIEWGKLMLPEPKERVRELLADEELRLFAELPEDIAAVAEFAMISGQRRTAVVTLLWRNVDFNNCTAKIKLKAQSDDWHSFPLPPRLIAIIKGRPKVCPQVFTYMCERSAPPRLDRVRRIKGERYPMTPQGWERKWKKALSNAEIEDFRFHDMRHTALTRITRATGNLKIAQKLAGHSTINTTARYAHVTGDDVLAAMVTTESRTIPEPNPHDSAEVSTVTRTYRVVR</sequence>
<dbReference type="OrthoDB" id="7615137at2"/>
<name>A0A4Y9ETE5_9SPHN</name>
<dbReference type="InterPro" id="IPR013762">
    <property type="entry name" value="Integrase-like_cat_sf"/>
</dbReference>
<dbReference type="EMBL" id="SIHO01000001">
    <property type="protein sequence ID" value="TFU06188.1"/>
    <property type="molecule type" value="Genomic_DNA"/>
</dbReference>
<evidence type="ECO:0000256" key="1">
    <source>
        <dbReference type="ARBA" id="ARBA00008857"/>
    </source>
</evidence>
<feature type="domain" description="Tyr recombinase" evidence="5">
    <location>
        <begin position="157"/>
        <end position="342"/>
    </location>
</feature>
<keyword evidence="4" id="KW-0233">DNA recombination</keyword>
<dbReference type="Pfam" id="PF00589">
    <property type="entry name" value="Phage_integrase"/>
    <property type="match status" value="1"/>
</dbReference>
<gene>
    <name evidence="6" type="ORF">EUV02_04030</name>
</gene>
<dbReference type="SUPFAM" id="SSF56349">
    <property type="entry name" value="DNA breaking-rejoining enzymes"/>
    <property type="match status" value="1"/>
</dbReference>
<comment type="similarity">
    <text evidence="1">Belongs to the 'phage' integrase family.</text>
</comment>
<dbReference type="Proteomes" id="UP000297737">
    <property type="component" value="Unassembled WGS sequence"/>
</dbReference>
<dbReference type="GO" id="GO:0015074">
    <property type="term" value="P:DNA integration"/>
    <property type="evidence" value="ECO:0007669"/>
    <property type="project" value="UniProtKB-KW"/>
</dbReference>
<proteinExistence type="inferred from homology"/>
<dbReference type="RefSeq" id="WP_135244912.1">
    <property type="nucleotide sequence ID" value="NZ_SIHO01000001.1"/>
</dbReference>
<dbReference type="PANTHER" id="PTHR30349">
    <property type="entry name" value="PHAGE INTEGRASE-RELATED"/>
    <property type="match status" value="1"/>
</dbReference>
<dbReference type="PANTHER" id="PTHR30349:SF41">
    <property type="entry name" value="INTEGRASE_RECOMBINASE PROTEIN MJ0367-RELATED"/>
    <property type="match status" value="1"/>
</dbReference>
<accession>A0A4Y9ETE5</accession>
<keyword evidence="3" id="KW-0238">DNA-binding</keyword>
<dbReference type="GO" id="GO:0003677">
    <property type="term" value="F:DNA binding"/>
    <property type="evidence" value="ECO:0007669"/>
    <property type="project" value="UniProtKB-KW"/>
</dbReference>
<protein>
    <submittedName>
        <fullName evidence="6">Site-specific integrase</fullName>
    </submittedName>
</protein>
<evidence type="ECO:0000259" key="5">
    <source>
        <dbReference type="PROSITE" id="PS51898"/>
    </source>
</evidence>
<dbReference type="Gene3D" id="1.10.443.10">
    <property type="entry name" value="Intergrase catalytic core"/>
    <property type="match status" value="1"/>
</dbReference>
<dbReference type="AlphaFoldDB" id="A0A4Y9ETE5"/>
<evidence type="ECO:0000256" key="3">
    <source>
        <dbReference type="ARBA" id="ARBA00023125"/>
    </source>
</evidence>
<comment type="caution">
    <text evidence="6">The sequence shown here is derived from an EMBL/GenBank/DDBJ whole genome shotgun (WGS) entry which is preliminary data.</text>
</comment>